<keyword evidence="11" id="KW-0411">Iron-sulfur</keyword>
<keyword evidence="5" id="KW-0001">2Fe-2S</keyword>
<keyword evidence="8 13" id="KW-1133">Transmembrane helix</keyword>
<evidence type="ECO:0000313" key="16">
    <source>
        <dbReference type="Proteomes" id="UP000070282"/>
    </source>
</evidence>
<dbReference type="Pfam" id="PF08022">
    <property type="entry name" value="FAD_binding_8"/>
    <property type="match status" value="1"/>
</dbReference>
<keyword evidence="16" id="KW-1185">Reference proteome</keyword>
<feature type="transmembrane region" description="Helical" evidence="13">
    <location>
        <begin position="152"/>
        <end position="169"/>
    </location>
</feature>
<feature type="transmembrane region" description="Helical" evidence="13">
    <location>
        <begin position="120"/>
        <end position="140"/>
    </location>
</feature>
<evidence type="ECO:0000256" key="8">
    <source>
        <dbReference type="ARBA" id="ARBA00022989"/>
    </source>
</evidence>
<dbReference type="GO" id="GO:0016491">
    <property type="term" value="F:oxidoreductase activity"/>
    <property type="evidence" value="ECO:0007669"/>
    <property type="project" value="UniProtKB-KW"/>
</dbReference>
<dbReference type="InterPro" id="IPR017927">
    <property type="entry name" value="FAD-bd_FR_type"/>
</dbReference>
<dbReference type="InterPro" id="IPR039261">
    <property type="entry name" value="FNR_nucleotide-bd"/>
</dbReference>
<dbReference type="InterPro" id="IPR013112">
    <property type="entry name" value="FAD-bd_8"/>
</dbReference>
<dbReference type="InterPro" id="IPR017938">
    <property type="entry name" value="Riboflavin_synthase-like_b-brl"/>
</dbReference>
<protein>
    <submittedName>
        <fullName evidence="15">Flavodoxin reductases (Ferredoxin-NADPH reductases family 1)</fullName>
    </submittedName>
</protein>
<sequence>MTLRKHPGDLLLLGLFLLPVVVVAPALPWGSQGWLYSLAELAGVFALSAFLLAGMLSARIPGMDPWFGGLVRLWTIHRWLGFSAFMLVMAHVLLLALATLPMSLGTSVATLFPPLSHWEVWVGWAAFLNMLVFIAPTLGFIGTLHYQNWKRLHLLSAPALVLALVHTLMLSATAWVWWLLSALALAAIAWRKLLSPRLARKPYVVDGIDKLARDVVELRLRPKGKGIRWRAGQFVYLTPMDRSLLAGYGEEHPYTIASGSGDDELKIGIKAVGDATRALLDIKPGAEVRIEGPYGTFFENAALAQKGTGLPGEPRKQLWLAGGIGITPFVAGARDRVGNTVAQGPDACLFYLANRPERAYYLDELVRIAEACDGFEVHTHYMNEHGVITRDYLAERCSDFAERDIYLCGPPGMINHLQTLLRHEGVPAHRIHTEAFDFL</sequence>
<dbReference type="Gene3D" id="2.40.30.10">
    <property type="entry name" value="Translation factors"/>
    <property type="match status" value="1"/>
</dbReference>
<dbReference type="GO" id="GO:0051537">
    <property type="term" value="F:2 iron, 2 sulfur cluster binding"/>
    <property type="evidence" value="ECO:0007669"/>
    <property type="project" value="UniProtKB-KW"/>
</dbReference>
<evidence type="ECO:0000256" key="5">
    <source>
        <dbReference type="ARBA" id="ARBA00022714"/>
    </source>
</evidence>
<keyword evidence="12 13" id="KW-0472">Membrane</keyword>
<keyword evidence="3" id="KW-0285">Flavoprotein</keyword>
<keyword evidence="9" id="KW-0560">Oxidoreductase</keyword>
<dbReference type="InterPro" id="IPR050415">
    <property type="entry name" value="MRET"/>
</dbReference>
<dbReference type="Pfam" id="PF01794">
    <property type="entry name" value="Ferric_reduct"/>
    <property type="match status" value="1"/>
</dbReference>
<proteinExistence type="predicted"/>
<evidence type="ECO:0000256" key="9">
    <source>
        <dbReference type="ARBA" id="ARBA00023002"/>
    </source>
</evidence>
<dbReference type="PANTHER" id="PTHR47354:SF8">
    <property type="entry name" value="1,2-PHENYLACETYL-COA EPOXIDASE, SUBUNIT E"/>
    <property type="match status" value="1"/>
</dbReference>
<dbReference type="Gene3D" id="3.40.50.80">
    <property type="entry name" value="Nucleotide-binding domain of ferredoxin-NADP reductase (FNR) module"/>
    <property type="match status" value="1"/>
</dbReference>
<dbReference type="SUPFAM" id="SSF63380">
    <property type="entry name" value="Riboflavin synthase domain-like"/>
    <property type="match status" value="1"/>
</dbReference>
<dbReference type="GO" id="GO:0016020">
    <property type="term" value="C:membrane"/>
    <property type="evidence" value="ECO:0007669"/>
    <property type="project" value="UniProtKB-SubCell"/>
</dbReference>
<feature type="domain" description="FAD-binding FR-type" evidence="14">
    <location>
        <begin position="198"/>
        <end position="300"/>
    </location>
</feature>
<dbReference type="InterPro" id="IPR001433">
    <property type="entry name" value="OxRdtase_FAD/NAD-bd"/>
</dbReference>
<dbReference type="PANTHER" id="PTHR47354">
    <property type="entry name" value="NADH OXIDOREDUCTASE HCR"/>
    <property type="match status" value="1"/>
</dbReference>
<dbReference type="PROSITE" id="PS51384">
    <property type="entry name" value="FAD_FR"/>
    <property type="match status" value="1"/>
</dbReference>
<dbReference type="RefSeq" id="WP_061333241.1">
    <property type="nucleotide sequence ID" value="NZ_LOCO01000024.1"/>
</dbReference>
<evidence type="ECO:0000313" key="15">
    <source>
        <dbReference type="EMBL" id="KXO07332.1"/>
    </source>
</evidence>
<evidence type="ECO:0000256" key="2">
    <source>
        <dbReference type="ARBA" id="ARBA00004141"/>
    </source>
</evidence>
<comment type="caution">
    <text evidence="15">The sequence shown here is derived from an EMBL/GenBank/DDBJ whole genome shotgun (WGS) entry which is preliminary data.</text>
</comment>
<dbReference type="InterPro" id="IPR013130">
    <property type="entry name" value="Fe3_Rdtase_TM_dom"/>
</dbReference>
<keyword evidence="7" id="KW-0274">FAD</keyword>
<dbReference type="PATRIC" id="fig|1306954.6.peg.1989"/>
<name>A0A137S4H5_9GAMM</name>
<evidence type="ECO:0000256" key="1">
    <source>
        <dbReference type="ARBA" id="ARBA00001974"/>
    </source>
</evidence>
<keyword evidence="10" id="KW-0408">Iron</keyword>
<dbReference type="GO" id="GO:0046872">
    <property type="term" value="F:metal ion binding"/>
    <property type="evidence" value="ECO:0007669"/>
    <property type="project" value="UniProtKB-KW"/>
</dbReference>
<comment type="subcellular location">
    <subcellularLocation>
        <location evidence="2">Membrane</location>
        <topology evidence="2">Multi-pass membrane protein</topology>
    </subcellularLocation>
</comment>
<dbReference type="CDD" id="cd06198">
    <property type="entry name" value="FNR_like_3"/>
    <property type="match status" value="1"/>
</dbReference>
<gene>
    <name evidence="15" type="ORF">J122_3420</name>
</gene>
<organism evidence="15 16">
    <name type="scientific">Marinobacter excellens LAMA 842</name>
    <dbReference type="NCBI Taxonomy" id="1306954"/>
    <lineage>
        <taxon>Bacteria</taxon>
        <taxon>Pseudomonadati</taxon>
        <taxon>Pseudomonadota</taxon>
        <taxon>Gammaproteobacteria</taxon>
        <taxon>Pseudomonadales</taxon>
        <taxon>Marinobacteraceae</taxon>
        <taxon>Marinobacter</taxon>
    </lineage>
</organism>
<dbReference type="SUPFAM" id="SSF52343">
    <property type="entry name" value="Ferredoxin reductase-like, C-terminal NADP-linked domain"/>
    <property type="match status" value="1"/>
</dbReference>
<dbReference type="AlphaFoldDB" id="A0A137S4H5"/>
<evidence type="ECO:0000256" key="4">
    <source>
        <dbReference type="ARBA" id="ARBA00022692"/>
    </source>
</evidence>
<keyword evidence="4 13" id="KW-0812">Transmembrane</keyword>
<keyword evidence="6" id="KW-0479">Metal-binding</keyword>
<reference evidence="16" key="1">
    <citation type="submission" date="2015-12" db="EMBL/GenBank/DDBJ databases">
        <authorList>
            <person name="Lima A."/>
            <person name="Farahani Zayas N."/>
            <person name="Castro Da Silva M.A."/>
            <person name="Cabral A."/>
            <person name="Pessatti M.L."/>
        </authorList>
    </citation>
    <scope>NUCLEOTIDE SEQUENCE [LARGE SCALE GENOMIC DNA]</scope>
    <source>
        <strain evidence="16">LAMA 842</strain>
    </source>
</reference>
<evidence type="ECO:0000256" key="6">
    <source>
        <dbReference type="ARBA" id="ARBA00022723"/>
    </source>
</evidence>
<evidence type="ECO:0000256" key="7">
    <source>
        <dbReference type="ARBA" id="ARBA00022827"/>
    </source>
</evidence>
<dbReference type="Pfam" id="PF00175">
    <property type="entry name" value="NAD_binding_1"/>
    <property type="match status" value="1"/>
</dbReference>
<feature type="transmembrane region" description="Helical" evidence="13">
    <location>
        <begin position="36"/>
        <end position="58"/>
    </location>
</feature>
<dbReference type="EMBL" id="LOCO01000024">
    <property type="protein sequence ID" value="KXO07332.1"/>
    <property type="molecule type" value="Genomic_DNA"/>
</dbReference>
<evidence type="ECO:0000259" key="14">
    <source>
        <dbReference type="PROSITE" id="PS51384"/>
    </source>
</evidence>
<evidence type="ECO:0000256" key="13">
    <source>
        <dbReference type="SAM" id="Phobius"/>
    </source>
</evidence>
<evidence type="ECO:0000256" key="3">
    <source>
        <dbReference type="ARBA" id="ARBA00022630"/>
    </source>
</evidence>
<comment type="cofactor">
    <cofactor evidence="1">
        <name>FAD</name>
        <dbReference type="ChEBI" id="CHEBI:57692"/>
    </cofactor>
</comment>
<accession>A0A137S4H5</accession>
<evidence type="ECO:0000256" key="12">
    <source>
        <dbReference type="ARBA" id="ARBA00023136"/>
    </source>
</evidence>
<dbReference type="GO" id="GO:0050660">
    <property type="term" value="F:flavin adenine dinucleotide binding"/>
    <property type="evidence" value="ECO:0007669"/>
    <property type="project" value="TreeGrafter"/>
</dbReference>
<evidence type="ECO:0000256" key="10">
    <source>
        <dbReference type="ARBA" id="ARBA00023004"/>
    </source>
</evidence>
<evidence type="ECO:0000256" key="11">
    <source>
        <dbReference type="ARBA" id="ARBA00023014"/>
    </source>
</evidence>
<feature type="transmembrane region" description="Helical" evidence="13">
    <location>
        <begin position="79"/>
        <end position="100"/>
    </location>
</feature>
<dbReference type="Proteomes" id="UP000070282">
    <property type="component" value="Unassembled WGS sequence"/>
</dbReference>